<evidence type="ECO:0000313" key="3">
    <source>
        <dbReference type="EMBL" id="KKL89040.1"/>
    </source>
</evidence>
<dbReference type="PROSITE" id="PS51462">
    <property type="entry name" value="NUDIX"/>
    <property type="match status" value="1"/>
</dbReference>
<evidence type="ECO:0000256" key="1">
    <source>
        <dbReference type="ARBA" id="ARBA00022801"/>
    </source>
</evidence>
<dbReference type="SUPFAM" id="SSF55811">
    <property type="entry name" value="Nudix"/>
    <property type="match status" value="1"/>
</dbReference>
<organism evidence="3">
    <name type="scientific">marine sediment metagenome</name>
    <dbReference type="NCBI Taxonomy" id="412755"/>
    <lineage>
        <taxon>unclassified sequences</taxon>
        <taxon>metagenomes</taxon>
        <taxon>ecological metagenomes</taxon>
    </lineage>
</organism>
<dbReference type="PROSITE" id="PS00893">
    <property type="entry name" value="NUDIX_BOX"/>
    <property type="match status" value="1"/>
</dbReference>
<proteinExistence type="predicted"/>
<feature type="domain" description="Nudix hydrolase" evidence="2">
    <location>
        <begin position="23"/>
        <end position="166"/>
    </location>
</feature>
<name>A0A0F9I5F3_9ZZZZ</name>
<keyword evidence="1" id="KW-0378">Hydrolase</keyword>
<protein>
    <recommendedName>
        <fullName evidence="2">Nudix hydrolase domain-containing protein</fullName>
    </recommendedName>
</protein>
<evidence type="ECO:0000259" key="2">
    <source>
        <dbReference type="PROSITE" id="PS51462"/>
    </source>
</evidence>
<sequence length="192" mass="21362">MNRKFSLLASLSYVLLVFANISHAEPPAGVIPYTCFNGGVYILLAYDGEDDRKGWGAFGGTALKGEKLYQTASREFHEETGCVFPVPSANQLKDKKNSNSDGFYTYVAEVPYVPPAVIEISDCGTKDKRKDWVWVSLPSLIQAIEQNTDVQDIHREQQKYPIWGAAKKSIQKALQDGLVPTNNDVCKNRNSK</sequence>
<gene>
    <name evidence="3" type="ORF">LCGC14_1918700</name>
</gene>
<dbReference type="InterPro" id="IPR000086">
    <property type="entry name" value="NUDIX_hydrolase_dom"/>
</dbReference>
<dbReference type="Gene3D" id="3.90.79.10">
    <property type="entry name" value="Nucleoside Triphosphate Pyrophosphohydrolase"/>
    <property type="match status" value="1"/>
</dbReference>
<reference evidence="3" key="1">
    <citation type="journal article" date="2015" name="Nature">
        <title>Complex archaea that bridge the gap between prokaryotes and eukaryotes.</title>
        <authorList>
            <person name="Spang A."/>
            <person name="Saw J.H."/>
            <person name="Jorgensen S.L."/>
            <person name="Zaremba-Niedzwiedzka K."/>
            <person name="Martijn J."/>
            <person name="Lind A.E."/>
            <person name="van Eijk R."/>
            <person name="Schleper C."/>
            <person name="Guy L."/>
            <person name="Ettema T.J."/>
        </authorList>
    </citation>
    <scope>NUCLEOTIDE SEQUENCE</scope>
</reference>
<dbReference type="InterPro" id="IPR020084">
    <property type="entry name" value="NUDIX_hydrolase_CS"/>
</dbReference>
<dbReference type="AlphaFoldDB" id="A0A0F9I5F3"/>
<dbReference type="EMBL" id="LAZR01020396">
    <property type="protein sequence ID" value="KKL89040.1"/>
    <property type="molecule type" value="Genomic_DNA"/>
</dbReference>
<accession>A0A0F9I5F3</accession>
<dbReference type="Pfam" id="PF00293">
    <property type="entry name" value="NUDIX"/>
    <property type="match status" value="1"/>
</dbReference>
<comment type="caution">
    <text evidence="3">The sequence shown here is derived from an EMBL/GenBank/DDBJ whole genome shotgun (WGS) entry which is preliminary data.</text>
</comment>
<dbReference type="InterPro" id="IPR015797">
    <property type="entry name" value="NUDIX_hydrolase-like_dom_sf"/>
</dbReference>
<dbReference type="GO" id="GO:0016787">
    <property type="term" value="F:hydrolase activity"/>
    <property type="evidence" value="ECO:0007669"/>
    <property type="project" value="UniProtKB-KW"/>
</dbReference>